<reference evidence="5" key="2">
    <citation type="submission" date="2010-04" db="EMBL/GenBank/DDBJ databases">
        <authorList>
            <person name="Buell R."/>
            <person name="Hamilton J."/>
            <person name="Hostetler J."/>
        </authorList>
    </citation>
    <scope>NUCLEOTIDE SEQUENCE [LARGE SCALE GENOMIC DNA]</scope>
    <source>
        <strain evidence="5">DAOM:BR144</strain>
    </source>
</reference>
<protein>
    <recommendedName>
        <fullName evidence="3">VPS9 domain-containing protein</fullName>
    </recommendedName>
</protein>
<dbReference type="EnsemblProtists" id="PYU1_T006441">
    <property type="protein sequence ID" value="PYU1_T006441"/>
    <property type="gene ID" value="PYU1_G006429"/>
</dbReference>
<feature type="transmembrane region" description="Helical" evidence="2">
    <location>
        <begin position="139"/>
        <end position="161"/>
    </location>
</feature>
<evidence type="ECO:0000256" key="1">
    <source>
        <dbReference type="SAM" id="MobiDB-lite"/>
    </source>
</evidence>
<dbReference type="InterPro" id="IPR003123">
    <property type="entry name" value="VPS9"/>
</dbReference>
<dbReference type="Gene3D" id="1.20.1050.80">
    <property type="entry name" value="VPS9 domain"/>
    <property type="match status" value="1"/>
</dbReference>
<evidence type="ECO:0000313" key="5">
    <source>
        <dbReference type="Proteomes" id="UP000019132"/>
    </source>
</evidence>
<evidence type="ECO:0000256" key="2">
    <source>
        <dbReference type="SAM" id="Phobius"/>
    </source>
</evidence>
<keyword evidence="2" id="KW-1133">Transmembrane helix</keyword>
<dbReference type="SUPFAM" id="SSF109993">
    <property type="entry name" value="VPS9 domain"/>
    <property type="match status" value="1"/>
</dbReference>
<sequence length="564" mass="61596">MMNDVVCQCLQCDKYIHRDCLSFVHTHRHCRGHAAVLPPCTSSASDALQASDTLLPKKKSFPSLFLLARMASGRRSSAEKKPSQPRLFGNEYLPVSFTLSTLIEELSRDPSAPSNVVKPADQSRGKASPTKPSKIARRVAPFLAAGGVLGAIALGPIGGVLAGLNVFVAGVGVEAVLAGVGLTAATAAAATVTHQKRIRNAKRRLERMKSGEWAMEICWNCKKAYQGVPSDDAFRKDAELLRRFQVPPQQQHEGGPRIPDADEIYAFLFSIFASPSEFLSQANMQLCAAFRERYQARQKALSSSSSSSTISRDTLQDTKMYIAHILGATMQTFPSLASTEQAMSACSHAIERIVYDDIYSIVFREFTTAFADADAIFHGNLDRIRHEQRDRPVSLLYRSSSGGGNTELHEDLQLAEHTLDTMIHRTSSPLRKLELLCMAFRAICCFADQLHQTASNADILIPIVCSLLVTSPKLAGEALGSKRAFVSEIAFISFFTNGGGKGVEGYVLTTFQAVIQVIAAVDLSHGPAKELELYMEEEEAAEEEEEDTEDEEFYDAVSGTESSK</sequence>
<feature type="transmembrane region" description="Helical" evidence="2">
    <location>
        <begin position="167"/>
        <end position="193"/>
    </location>
</feature>
<dbReference type="Pfam" id="PF02204">
    <property type="entry name" value="VPS9"/>
    <property type="match status" value="1"/>
</dbReference>
<feature type="region of interest" description="Disordered" evidence="1">
    <location>
        <begin position="536"/>
        <end position="564"/>
    </location>
</feature>
<reference evidence="4" key="3">
    <citation type="submission" date="2015-02" db="UniProtKB">
        <authorList>
            <consortium name="EnsemblProtists"/>
        </authorList>
    </citation>
    <scope>IDENTIFICATION</scope>
    <source>
        <strain evidence="4">DAOM BR144</strain>
    </source>
</reference>
<dbReference type="InterPro" id="IPR037191">
    <property type="entry name" value="VPS9_dom_sf"/>
</dbReference>
<evidence type="ECO:0000259" key="3">
    <source>
        <dbReference type="PROSITE" id="PS51205"/>
    </source>
</evidence>
<dbReference type="PROSITE" id="PS51205">
    <property type="entry name" value="VPS9"/>
    <property type="match status" value="1"/>
</dbReference>
<dbReference type="OMA" id="FLVECPR"/>
<dbReference type="AlphaFoldDB" id="K3WN99"/>
<evidence type="ECO:0000313" key="4">
    <source>
        <dbReference type="EnsemblProtists" id="PYU1_T006441"/>
    </source>
</evidence>
<organism evidence="4 5">
    <name type="scientific">Globisporangium ultimum (strain ATCC 200006 / CBS 805.95 / DAOM BR144)</name>
    <name type="common">Pythium ultimum</name>
    <dbReference type="NCBI Taxonomy" id="431595"/>
    <lineage>
        <taxon>Eukaryota</taxon>
        <taxon>Sar</taxon>
        <taxon>Stramenopiles</taxon>
        <taxon>Oomycota</taxon>
        <taxon>Peronosporomycetes</taxon>
        <taxon>Pythiales</taxon>
        <taxon>Pythiaceae</taxon>
        <taxon>Globisporangium</taxon>
    </lineage>
</organism>
<dbReference type="InParanoid" id="K3WN99"/>
<keyword evidence="2" id="KW-0812">Transmembrane</keyword>
<feature type="domain" description="VPS9" evidence="3">
    <location>
        <begin position="371"/>
        <end position="527"/>
    </location>
</feature>
<name>K3WN99_GLOUD</name>
<accession>K3WN99</accession>
<proteinExistence type="predicted"/>
<feature type="region of interest" description="Disordered" evidence="1">
    <location>
        <begin position="109"/>
        <end position="132"/>
    </location>
</feature>
<reference evidence="5" key="1">
    <citation type="journal article" date="2010" name="Genome Biol.">
        <title>Genome sequence of the necrotrophic plant pathogen Pythium ultimum reveals original pathogenicity mechanisms and effector repertoire.</title>
        <authorList>
            <person name="Levesque C.A."/>
            <person name="Brouwer H."/>
            <person name="Cano L."/>
            <person name="Hamilton J.P."/>
            <person name="Holt C."/>
            <person name="Huitema E."/>
            <person name="Raffaele S."/>
            <person name="Robideau G.P."/>
            <person name="Thines M."/>
            <person name="Win J."/>
            <person name="Zerillo M.M."/>
            <person name="Beakes G.W."/>
            <person name="Boore J.L."/>
            <person name="Busam D."/>
            <person name="Dumas B."/>
            <person name="Ferriera S."/>
            <person name="Fuerstenberg S.I."/>
            <person name="Gachon C.M."/>
            <person name="Gaulin E."/>
            <person name="Govers F."/>
            <person name="Grenville-Briggs L."/>
            <person name="Horner N."/>
            <person name="Hostetler J."/>
            <person name="Jiang R.H."/>
            <person name="Johnson J."/>
            <person name="Krajaejun T."/>
            <person name="Lin H."/>
            <person name="Meijer H.J."/>
            <person name="Moore B."/>
            <person name="Morris P."/>
            <person name="Phuntmart V."/>
            <person name="Puiu D."/>
            <person name="Shetty J."/>
            <person name="Stajich J.E."/>
            <person name="Tripathy S."/>
            <person name="Wawra S."/>
            <person name="van West P."/>
            <person name="Whitty B.R."/>
            <person name="Coutinho P.M."/>
            <person name="Henrissat B."/>
            <person name="Martin F."/>
            <person name="Thomas P.D."/>
            <person name="Tyler B.M."/>
            <person name="De Vries R.P."/>
            <person name="Kamoun S."/>
            <person name="Yandell M."/>
            <person name="Tisserat N."/>
            <person name="Buell C.R."/>
        </authorList>
    </citation>
    <scope>NUCLEOTIDE SEQUENCE</scope>
    <source>
        <strain evidence="5">DAOM:BR144</strain>
    </source>
</reference>
<dbReference type="HOGENOM" id="CLU_023277_0_0_1"/>
<dbReference type="VEuPathDB" id="FungiDB:PYU1_G006429"/>
<keyword evidence="2" id="KW-0472">Membrane</keyword>
<dbReference type="eggNOG" id="ENOG502R9QQ">
    <property type="taxonomic scope" value="Eukaryota"/>
</dbReference>
<keyword evidence="5" id="KW-1185">Reference proteome</keyword>
<dbReference type="Proteomes" id="UP000019132">
    <property type="component" value="Unassembled WGS sequence"/>
</dbReference>
<dbReference type="EMBL" id="GL376604">
    <property type="status" value="NOT_ANNOTATED_CDS"/>
    <property type="molecule type" value="Genomic_DNA"/>
</dbReference>
<feature type="compositionally biased region" description="Acidic residues" evidence="1">
    <location>
        <begin position="536"/>
        <end position="554"/>
    </location>
</feature>